<feature type="signal peptide" evidence="3">
    <location>
        <begin position="1"/>
        <end position="23"/>
    </location>
</feature>
<feature type="domain" description="PpiC" evidence="4">
    <location>
        <begin position="183"/>
        <end position="289"/>
    </location>
</feature>
<dbReference type="PROSITE" id="PS51257">
    <property type="entry name" value="PROKAR_LIPOPROTEIN"/>
    <property type="match status" value="1"/>
</dbReference>
<dbReference type="STRING" id="1121345.SAMN02745217_02949"/>
<reference evidence="5 6" key="1">
    <citation type="submission" date="2016-12" db="EMBL/GenBank/DDBJ databases">
        <authorList>
            <person name="Song W.-J."/>
            <person name="Kurnit D.M."/>
        </authorList>
    </citation>
    <scope>NUCLEOTIDE SEQUENCE [LARGE SCALE GENOMIC DNA]</scope>
    <source>
        <strain evidence="5 6">DSM 12503</strain>
    </source>
</reference>
<feature type="compositionally biased region" description="Low complexity" evidence="2">
    <location>
        <begin position="350"/>
        <end position="369"/>
    </location>
</feature>
<evidence type="ECO:0000256" key="3">
    <source>
        <dbReference type="SAM" id="SignalP"/>
    </source>
</evidence>
<evidence type="ECO:0000313" key="5">
    <source>
        <dbReference type="EMBL" id="SHO50874.1"/>
    </source>
</evidence>
<keyword evidence="6" id="KW-1185">Reference proteome</keyword>
<dbReference type="EMBL" id="FRFD01000008">
    <property type="protein sequence ID" value="SHO50874.1"/>
    <property type="molecule type" value="Genomic_DNA"/>
</dbReference>
<dbReference type="Gene3D" id="3.10.50.40">
    <property type="match status" value="1"/>
</dbReference>
<dbReference type="Proteomes" id="UP000184612">
    <property type="component" value="Unassembled WGS sequence"/>
</dbReference>
<keyword evidence="1" id="KW-0413">Isomerase</keyword>
<evidence type="ECO:0000313" key="6">
    <source>
        <dbReference type="Proteomes" id="UP000184612"/>
    </source>
</evidence>
<protein>
    <submittedName>
        <fullName evidence="5">PPIC-type PPIASE domain-containing protein</fullName>
    </submittedName>
</protein>
<organism evidence="5 6">
    <name type="scientific">Anaerocolumna xylanovorans DSM 12503</name>
    <dbReference type="NCBI Taxonomy" id="1121345"/>
    <lineage>
        <taxon>Bacteria</taxon>
        <taxon>Bacillati</taxon>
        <taxon>Bacillota</taxon>
        <taxon>Clostridia</taxon>
        <taxon>Lachnospirales</taxon>
        <taxon>Lachnospiraceae</taxon>
        <taxon>Anaerocolumna</taxon>
    </lineage>
</organism>
<dbReference type="RefSeq" id="WP_073589597.1">
    <property type="nucleotide sequence ID" value="NZ_FRFD01000008.1"/>
</dbReference>
<dbReference type="InterPro" id="IPR046357">
    <property type="entry name" value="PPIase_dom_sf"/>
</dbReference>
<evidence type="ECO:0000256" key="2">
    <source>
        <dbReference type="SAM" id="MobiDB-lite"/>
    </source>
</evidence>
<evidence type="ECO:0000259" key="4">
    <source>
        <dbReference type="PROSITE" id="PS50198"/>
    </source>
</evidence>
<proteinExistence type="predicted"/>
<name>A0A1M7YE01_9FIRM</name>
<dbReference type="InterPro" id="IPR027304">
    <property type="entry name" value="Trigger_fact/SurA_dom_sf"/>
</dbReference>
<gene>
    <name evidence="5" type="ORF">SAMN02745217_02949</name>
</gene>
<dbReference type="OrthoDB" id="2027928at2"/>
<dbReference type="InterPro" id="IPR000297">
    <property type="entry name" value="PPIase_PpiC"/>
</dbReference>
<dbReference type="SUPFAM" id="SSF109998">
    <property type="entry name" value="Triger factor/SurA peptide-binding domain-like"/>
    <property type="match status" value="1"/>
</dbReference>
<dbReference type="SUPFAM" id="SSF54534">
    <property type="entry name" value="FKBP-like"/>
    <property type="match status" value="1"/>
</dbReference>
<accession>A0A1M7YE01</accession>
<keyword evidence="3" id="KW-0732">Signal</keyword>
<keyword evidence="1" id="KW-0697">Rotamase</keyword>
<feature type="region of interest" description="Disordered" evidence="2">
    <location>
        <begin position="343"/>
        <end position="369"/>
    </location>
</feature>
<dbReference type="GO" id="GO:0003755">
    <property type="term" value="F:peptidyl-prolyl cis-trans isomerase activity"/>
    <property type="evidence" value="ECO:0007669"/>
    <property type="project" value="UniProtKB-KW"/>
</dbReference>
<dbReference type="AlphaFoldDB" id="A0A1M7YE01"/>
<dbReference type="Pfam" id="PF00639">
    <property type="entry name" value="Rotamase"/>
    <property type="match status" value="1"/>
</dbReference>
<sequence length="369" mass="41520">MKKSKRIISRLLIVTLIAGMMLAAGCSKKTSSTGDLVVTINDEKLYMQDMMYFIYAMEAQGQMYAQYYPGYWDMDIEGVTMREQMKQSAMDAAVMWEILYLKAKDAKYSLTDDEKATIKTNVESVMTSLKDKKEQLDLTGFTTENLTKAQEKLQIANKYYEFVVDGLNIKEDDVKSTVDRDKYRQYNTEYLFAATTKYEDSKTVELSDKEKAAAKASIDKALTEVKAGKEFADIVKEDDSLTTSTLNFVKDDGKADEAYQTAALKLKNDAVADSVIETTAGYYIIKMKDNNNSESYDAAVKEAVTKAENDAFTKKYEDEIKKDYKITVNDKVWSKIVMGETTVPKAERITSTPTPAATDTPTPTESTTK</sequence>
<evidence type="ECO:0000256" key="1">
    <source>
        <dbReference type="PROSITE-ProRule" id="PRU00278"/>
    </source>
</evidence>
<dbReference type="PROSITE" id="PS50198">
    <property type="entry name" value="PPIC_PPIASE_2"/>
    <property type="match status" value="1"/>
</dbReference>
<feature type="chain" id="PRO_5012139013" evidence="3">
    <location>
        <begin position="24"/>
        <end position="369"/>
    </location>
</feature>